<dbReference type="EMBL" id="VDMD01000008">
    <property type="protein sequence ID" value="TRM63871.1"/>
    <property type="molecule type" value="Genomic_DNA"/>
</dbReference>
<proteinExistence type="predicted"/>
<feature type="compositionally biased region" description="Low complexity" evidence="1">
    <location>
        <begin position="248"/>
        <end position="266"/>
    </location>
</feature>
<dbReference type="InterPro" id="IPR041698">
    <property type="entry name" value="Methyltransf_25"/>
</dbReference>
<dbReference type="CDD" id="cd02440">
    <property type="entry name" value="AdoMet_MTases"/>
    <property type="match status" value="1"/>
</dbReference>
<feature type="compositionally biased region" description="Basic and acidic residues" evidence="1">
    <location>
        <begin position="165"/>
        <end position="187"/>
    </location>
</feature>
<dbReference type="Gene3D" id="3.40.50.150">
    <property type="entry name" value="Vaccinia Virus protein VP39"/>
    <property type="match status" value="1"/>
</dbReference>
<dbReference type="Proteomes" id="UP000320762">
    <property type="component" value="Unassembled WGS sequence"/>
</dbReference>
<dbReference type="PANTHER" id="PTHR43591">
    <property type="entry name" value="METHYLTRANSFERASE"/>
    <property type="match status" value="1"/>
</dbReference>
<sequence>MSPSSLAELSSTSLAQLSSTLTMSDADRKTSTGHSSAGLSSAQHYGHPSHPHHPVYAHPPPPARAHAQSDAEYATALVRRRRSTGGPAEHRRAPSGDMLRSGDVYMNSRGDLVNGRGELLLHRSRHDEGIWQEEGFRRMKREESKRGVGREEHTQGLLREGSTMSRDESLRNSTREDNRRRDEGAHTRMWEGLAGGLGLPIHVDDRGRVLHTDAHGRVLSTDERGVLVADGAHGQMLTDIAGLPQGVAASGTGRSASGRSASGGARSARDSRRRPRSADGIEALSDASSDVERFNTTDRKILQELKLGQSAREAEFVTKGLPAQHPQRHHPHSRTQVPYPRSYEREVLDLDVWETMFCEQLCGSVTWHVFDREGDVDGEDEKDTSGIREARMMGAQETASGANSRKELDTEQLGSVMDTAASEKGADTPTPELDQDVLTPPSDLNTAQGGRVSPLKGVFRHAPEPGKVLDLGCGTGTWILNCARTWKSSHFVGLDIVPLQPRTPAELSGRVAWVQANFLEGLPFPNEEFDFVHVKRIALGVPEDQWDTLFEEITRVMKPGAAFEMIEEDLFFPGKQPEDESIADSEEDVLVEEDVQSANDDDEGRSSIESITFADSGEGEVDAADNQKRSHGIRESAPEGAALTPEDEMRKRMPEVDASQDVLHFLDTNLSPATEHSHSSAAGRSRSSTTESQPRPSLADSASSQVTAVPGARHYQQPGSVGGRTIGHRARTLTSSSMPVSVGSGSGSRFVESGMVSLAEVIDGFGAQSPGGLSGESGELGAVVDTRYDPRARSGKSIDLTRAGRARSVDQRPRASLDTTAMSEDIPPNPRDHSVLEHIYNEMHAARFVNLAPLSLLANTLRLHFDDVRSHPPLEFSFPPQPPLEDESSSDESLPDSEDEGQLSQRGSHASKSSLDDGTHILTTKNIVRHDTQLVTFDDSRFISFSGAQRQNLFRFNEVLPKAAVRQRPGRLPNTYLHLDVRSLNLHLALRAAEVRACAEPMWEWVLEYQAKRRAMQRQRSRASLTAFSDIGRHGPDDEVAMLAREDFDELLTRFDMDMRDRCCLKYAVETRLGWPGSAGAPNPERKAFDMACERFDKWREREEAARRARVSMASRRGSLNSALQRSSIARSASRDARSASKDPRLSAAAREPRISGASSVGEEMKNRRQISRIMCVFVGWKAGERT</sequence>
<organism evidence="3 4">
    <name type="scientific">Schizophyllum amplum</name>
    <dbReference type="NCBI Taxonomy" id="97359"/>
    <lineage>
        <taxon>Eukaryota</taxon>
        <taxon>Fungi</taxon>
        <taxon>Dikarya</taxon>
        <taxon>Basidiomycota</taxon>
        <taxon>Agaricomycotina</taxon>
        <taxon>Agaricomycetes</taxon>
        <taxon>Agaricomycetidae</taxon>
        <taxon>Agaricales</taxon>
        <taxon>Schizophyllaceae</taxon>
        <taxon>Schizophyllum</taxon>
    </lineage>
</organism>
<feature type="compositionally biased region" description="Basic and acidic residues" evidence="1">
    <location>
        <begin position="1133"/>
        <end position="1145"/>
    </location>
</feature>
<dbReference type="InterPro" id="IPR029063">
    <property type="entry name" value="SAM-dependent_MTases_sf"/>
</dbReference>
<feature type="region of interest" description="Disordered" evidence="1">
    <location>
        <begin position="139"/>
        <end position="187"/>
    </location>
</feature>
<feature type="region of interest" description="Disordered" evidence="1">
    <location>
        <begin position="420"/>
        <end position="451"/>
    </location>
</feature>
<evidence type="ECO:0000256" key="1">
    <source>
        <dbReference type="SAM" id="MobiDB-lite"/>
    </source>
</evidence>
<feature type="region of interest" description="Disordered" evidence="1">
    <location>
        <begin position="248"/>
        <end position="280"/>
    </location>
</feature>
<feature type="compositionally biased region" description="Basic and acidic residues" evidence="1">
    <location>
        <begin position="139"/>
        <end position="154"/>
    </location>
</feature>
<dbReference type="OrthoDB" id="2013972at2759"/>
<evidence type="ECO:0000313" key="3">
    <source>
        <dbReference type="EMBL" id="TRM63871.1"/>
    </source>
</evidence>
<protein>
    <recommendedName>
        <fullName evidence="2">Methyltransferase domain-containing protein</fullName>
    </recommendedName>
</protein>
<gene>
    <name evidence="3" type="ORF">BD626DRAFT_261992</name>
</gene>
<dbReference type="Pfam" id="PF13649">
    <property type="entry name" value="Methyltransf_25"/>
    <property type="match status" value="1"/>
</dbReference>
<comment type="caution">
    <text evidence="3">The sequence shown here is derived from an EMBL/GenBank/DDBJ whole genome shotgun (WGS) entry which is preliminary data.</text>
</comment>
<feature type="compositionally biased region" description="Polar residues" evidence="1">
    <location>
        <begin position="902"/>
        <end position="913"/>
    </location>
</feature>
<dbReference type="AlphaFoldDB" id="A0A550CGE1"/>
<feature type="domain" description="Methyltransferase" evidence="2">
    <location>
        <begin position="468"/>
        <end position="560"/>
    </location>
</feature>
<feature type="region of interest" description="Disordered" evidence="1">
    <location>
        <begin position="873"/>
        <end position="917"/>
    </location>
</feature>
<feature type="region of interest" description="Disordered" evidence="1">
    <location>
        <begin position="20"/>
        <end position="103"/>
    </location>
</feature>
<feature type="region of interest" description="Disordered" evidence="1">
    <location>
        <begin position="1110"/>
        <end position="1164"/>
    </location>
</feature>
<feature type="compositionally biased region" description="Basic and acidic residues" evidence="1">
    <location>
        <begin position="625"/>
        <end position="637"/>
    </location>
</feature>
<feature type="compositionally biased region" description="Low complexity" evidence="1">
    <location>
        <begin position="1122"/>
        <end position="1132"/>
    </location>
</feature>
<feature type="region of interest" description="Disordered" evidence="1">
    <location>
        <begin position="671"/>
        <end position="726"/>
    </location>
</feature>
<reference evidence="3 4" key="1">
    <citation type="journal article" date="2019" name="New Phytol.">
        <title>Comparative genomics reveals unique wood-decay strategies and fruiting body development in the Schizophyllaceae.</title>
        <authorList>
            <person name="Almasi E."/>
            <person name="Sahu N."/>
            <person name="Krizsan K."/>
            <person name="Balint B."/>
            <person name="Kovacs G.M."/>
            <person name="Kiss B."/>
            <person name="Cseklye J."/>
            <person name="Drula E."/>
            <person name="Henrissat B."/>
            <person name="Nagy I."/>
            <person name="Chovatia M."/>
            <person name="Adam C."/>
            <person name="LaButti K."/>
            <person name="Lipzen A."/>
            <person name="Riley R."/>
            <person name="Grigoriev I.V."/>
            <person name="Nagy L.G."/>
        </authorList>
    </citation>
    <scope>NUCLEOTIDE SEQUENCE [LARGE SCALE GENOMIC DNA]</scope>
    <source>
        <strain evidence="3 4">NL-1724</strain>
    </source>
</reference>
<feature type="compositionally biased region" description="Polar residues" evidence="1">
    <location>
        <begin position="32"/>
        <end position="43"/>
    </location>
</feature>
<feature type="compositionally biased region" description="Acidic residues" evidence="1">
    <location>
        <begin position="884"/>
        <end position="901"/>
    </location>
</feature>
<feature type="region of interest" description="Disordered" evidence="1">
    <location>
        <begin position="802"/>
        <end position="830"/>
    </location>
</feature>
<accession>A0A550CGE1</accession>
<evidence type="ECO:0000259" key="2">
    <source>
        <dbReference type="Pfam" id="PF13649"/>
    </source>
</evidence>
<dbReference type="STRING" id="97359.A0A550CGE1"/>
<evidence type="ECO:0000313" key="4">
    <source>
        <dbReference type="Proteomes" id="UP000320762"/>
    </source>
</evidence>
<keyword evidence="4" id="KW-1185">Reference proteome</keyword>
<dbReference type="SUPFAM" id="SSF53335">
    <property type="entry name" value="S-adenosyl-L-methionine-dependent methyltransferases"/>
    <property type="match status" value="1"/>
</dbReference>
<name>A0A550CGE1_9AGAR</name>
<feature type="region of interest" description="Disordered" evidence="1">
    <location>
        <begin position="595"/>
        <end position="647"/>
    </location>
</feature>
<feature type="compositionally biased region" description="Low complexity" evidence="1">
    <location>
        <begin position="679"/>
        <end position="692"/>
    </location>
</feature>